<proteinExistence type="inferred from homology"/>
<dbReference type="SMART" id="SM00867">
    <property type="entry name" value="YceI"/>
    <property type="match status" value="1"/>
</dbReference>
<gene>
    <name evidence="5" type="ORF">GCM10010094_69640</name>
</gene>
<comment type="caution">
    <text evidence="5">The sequence shown here is derived from an EMBL/GenBank/DDBJ whole genome shotgun (WGS) entry which is preliminary data.</text>
</comment>
<keyword evidence="3" id="KW-0472">Membrane</keyword>
<evidence type="ECO:0000256" key="3">
    <source>
        <dbReference type="SAM" id="Phobius"/>
    </source>
</evidence>
<keyword evidence="6" id="KW-1185">Reference proteome</keyword>
<dbReference type="Pfam" id="PF04264">
    <property type="entry name" value="YceI"/>
    <property type="match status" value="1"/>
</dbReference>
<dbReference type="SUPFAM" id="SSF101874">
    <property type="entry name" value="YceI-like"/>
    <property type="match status" value="1"/>
</dbReference>
<dbReference type="RefSeq" id="WP_189325739.1">
    <property type="nucleotide sequence ID" value="NZ_BMPQ01000024.1"/>
</dbReference>
<dbReference type="PANTHER" id="PTHR34406:SF1">
    <property type="entry name" value="PROTEIN YCEI"/>
    <property type="match status" value="1"/>
</dbReference>
<organism evidence="5 6">
    <name type="scientific">Streptomyces flaveus</name>
    <dbReference type="NCBI Taxonomy" id="66370"/>
    <lineage>
        <taxon>Bacteria</taxon>
        <taxon>Bacillati</taxon>
        <taxon>Actinomycetota</taxon>
        <taxon>Actinomycetes</taxon>
        <taxon>Kitasatosporales</taxon>
        <taxon>Streptomycetaceae</taxon>
        <taxon>Streptomyces</taxon>
        <taxon>Streptomyces aurantiacus group</taxon>
    </lineage>
</organism>
<protein>
    <recommendedName>
        <fullName evidence="4">Lipid/polyisoprenoid-binding YceI-like domain-containing protein</fullName>
    </recommendedName>
</protein>
<dbReference type="InterPro" id="IPR007372">
    <property type="entry name" value="Lipid/polyisoprenoid-bd_YceI"/>
</dbReference>
<evidence type="ECO:0000256" key="2">
    <source>
        <dbReference type="SAM" id="MobiDB-lite"/>
    </source>
</evidence>
<feature type="domain" description="Lipid/polyisoprenoid-binding YceI-like" evidence="4">
    <location>
        <begin position="73"/>
        <end position="239"/>
    </location>
</feature>
<name>A0A917VNI9_9ACTN</name>
<dbReference type="AlphaFoldDB" id="A0A917VNI9"/>
<sequence>MAGSIRRHWKRWLIAGVAVVAVLGIGGPYVYINYIADEPPAALSLDSSPPGSEASPDGSSGSGEQARDGVEGSWRVSSGSQAGYRVDEVLFGQNVTAVGRTEEVTGDLEIEGTRATSGTITVDLASVASDSDERDAQFRGRIMNTEQFPEATFELTEPADFGSAPDVGEQVTAEATGELTIHGETNPVTFELTAQRTADGFRTNGSIPLTFADYGVDAPNFGGITVEDEGTVEFLLAFTPA</sequence>
<dbReference type="InterPro" id="IPR036761">
    <property type="entry name" value="TTHA0802/YceI-like_sf"/>
</dbReference>
<dbReference type="PANTHER" id="PTHR34406">
    <property type="entry name" value="PROTEIN YCEI"/>
    <property type="match status" value="1"/>
</dbReference>
<evidence type="ECO:0000313" key="6">
    <source>
        <dbReference type="Proteomes" id="UP000637788"/>
    </source>
</evidence>
<feature type="transmembrane region" description="Helical" evidence="3">
    <location>
        <begin position="12"/>
        <end position="32"/>
    </location>
</feature>
<evidence type="ECO:0000256" key="1">
    <source>
        <dbReference type="ARBA" id="ARBA00008812"/>
    </source>
</evidence>
<feature type="region of interest" description="Disordered" evidence="2">
    <location>
        <begin position="44"/>
        <end position="77"/>
    </location>
</feature>
<accession>A0A917VNI9</accession>
<dbReference type="EMBL" id="BMPQ01000024">
    <property type="protein sequence ID" value="GGK98770.1"/>
    <property type="molecule type" value="Genomic_DNA"/>
</dbReference>
<keyword evidence="3" id="KW-1133">Transmembrane helix</keyword>
<keyword evidence="3" id="KW-0812">Transmembrane</keyword>
<comment type="similarity">
    <text evidence="1">Belongs to the UPF0312 family.</text>
</comment>
<evidence type="ECO:0000259" key="4">
    <source>
        <dbReference type="SMART" id="SM00867"/>
    </source>
</evidence>
<dbReference type="Gene3D" id="2.40.128.110">
    <property type="entry name" value="Lipid/polyisoprenoid-binding, YceI-like"/>
    <property type="match status" value="1"/>
</dbReference>
<reference evidence="5" key="2">
    <citation type="submission" date="2020-09" db="EMBL/GenBank/DDBJ databases">
        <authorList>
            <person name="Sun Q."/>
            <person name="Ohkuma M."/>
        </authorList>
    </citation>
    <scope>NUCLEOTIDE SEQUENCE</scope>
    <source>
        <strain evidence="5">JCM 3035</strain>
    </source>
</reference>
<evidence type="ECO:0000313" key="5">
    <source>
        <dbReference type="EMBL" id="GGK98770.1"/>
    </source>
</evidence>
<dbReference type="Proteomes" id="UP000637788">
    <property type="component" value="Unassembled WGS sequence"/>
</dbReference>
<reference evidence="5" key="1">
    <citation type="journal article" date="2014" name="Int. J. Syst. Evol. Microbiol.">
        <title>Complete genome sequence of Corynebacterium casei LMG S-19264T (=DSM 44701T), isolated from a smear-ripened cheese.</title>
        <authorList>
            <consortium name="US DOE Joint Genome Institute (JGI-PGF)"/>
            <person name="Walter F."/>
            <person name="Albersmeier A."/>
            <person name="Kalinowski J."/>
            <person name="Ruckert C."/>
        </authorList>
    </citation>
    <scope>NUCLEOTIDE SEQUENCE</scope>
    <source>
        <strain evidence="5">JCM 3035</strain>
    </source>
</reference>